<proteinExistence type="predicted"/>
<dbReference type="AlphaFoldDB" id="A0A9P1IKG6"/>
<keyword evidence="2" id="KW-1185">Reference proteome</keyword>
<dbReference type="EMBL" id="CANHGI010000004">
    <property type="protein sequence ID" value="CAI5447089.1"/>
    <property type="molecule type" value="Genomic_DNA"/>
</dbReference>
<dbReference type="Proteomes" id="UP001152747">
    <property type="component" value="Unassembled WGS sequence"/>
</dbReference>
<protein>
    <submittedName>
        <fullName evidence="1">Uncharacterized protein</fullName>
    </submittedName>
</protein>
<sequence length="76" mass="8792">MRKSRRDVGFATEKSRLAVWSHNVTYKARNMMAHFKSMDPRHGQEPHMSVFFNGYSRLANVAPDDYVVYSLDQPGT</sequence>
<evidence type="ECO:0000313" key="1">
    <source>
        <dbReference type="EMBL" id="CAI5447089.1"/>
    </source>
</evidence>
<evidence type="ECO:0000313" key="2">
    <source>
        <dbReference type="Proteomes" id="UP001152747"/>
    </source>
</evidence>
<accession>A0A9P1IKG6</accession>
<comment type="caution">
    <text evidence="1">The sequence shown here is derived from an EMBL/GenBank/DDBJ whole genome shotgun (WGS) entry which is preliminary data.</text>
</comment>
<reference evidence="1" key="1">
    <citation type="submission" date="2022-11" db="EMBL/GenBank/DDBJ databases">
        <authorList>
            <person name="Kikuchi T."/>
        </authorList>
    </citation>
    <scope>NUCLEOTIDE SEQUENCE</scope>
    <source>
        <strain evidence="1">PS1010</strain>
    </source>
</reference>
<organism evidence="1 2">
    <name type="scientific">Caenorhabditis angaria</name>
    <dbReference type="NCBI Taxonomy" id="860376"/>
    <lineage>
        <taxon>Eukaryota</taxon>
        <taxon>Metazoa</taxon>
        <taxon>Ecdysozoa</taxon>
        <taxon>Nematoda</taxon>
        <taxon>Chromadorea</taxon>
        <taxon>Rhabditida</taxon>
        <taxon>Rhabditina</taxon>
        <taxon>Rhabditomorpha</taxon>
        <taxon>Rhabditoidea</taxon>
        <taxon>Rhabditidae</taxon>
        <taxon>Peloderinae</taxon>
        <taxon>Caenorhabditis</taxon>
    </lineage>
</organism>
<name>A0A9P1IKG6_9PELO</name>
<gene>
    <name evidence="1" type="ORF">CAMP_LOCUS9726</name>
</gene>